<organism evidence="1 2">
    <name type="scientific">Thiogranum longum</name>
    <dbReference type="NCBI Taxonomy" id="1537524"/>
    <lineage>
        <taxon>Bacteria</taxon>
        <taxon>Pseudomonadati</taxon>
        <taxon>Pseudomonadota</taxon>
        <taxon>Gammaproteobacteria</taxon>
        <taxon>Chromatiales</taxon>
        <taxon>Ectothiorhodospiraceae</taxon>
        <taxon>Thiogranum</taxon>
    </lineage>
</organism>
<keyword evidence="2" id="KW-1185">Reference proteome</keyword>
<dbReference type="EMBL" id="SMFX01000001">
    <property type="protein sequence ID" value="TCK18181.1"/>
    <property type="molecule type" value="Genomic_DNA"/>
</dbReference>
<gene>
    <name evidence="1" type="ORF">DFR30_1456</name>
</gene>
<dbReference type="Proteomes" id="UP000295707">
    <property type="component" value="Unassembled WGS sequence"/>
</dbReference>
<comment type="caution">
    <text evidence="1">The sequence shown here is derived from an EMBL/GenBank/DDBJ whole genome shotgun (WGS) entry which is preliminary data.</text>
</comment>
<evidence type="ECO:0000313" key="2">
    <source>
        <dbReference type="Proteomes" id="UP000295707"/>
    </source>
</evidence>
<protein>
    <submittedName>
        <fullName evidence="1">Uncharacterized protein DUF4185</fullName>
    </submittedName>
</protein>
<proteinExistence type="predicted"/>
<name>A0A4R1HC49_9GAMM</name>
<sequence length="366" mass="40768">MVCVALVACGDTSPGALPSDARPPYPQSTLINSVSFDWSTHLRFADGSDNWPITWADDDNQYTSWGDGGGFGGSNRKGRVSLGIARIEGPADVYRGYNVWGGVGAEREAQFTGKSYGIISVDHTLYLWRSGAGSNSTAYDFQRLYKSTDHGRTWVGADWQFTREDGFFVPTFLQFGKDNAGARDGYVYIFAPNLKTDKWAVHKPGEIVLIRVPGDRLFDRKAYAFYAGTEPDGTPGWTARVEHRKPVFVDEINGVMRTSAIYNRGLGRYLLVTEHSHRSRGNIGIYEAPEPWGPWSTVLFQTGFGSPHVQANTFFWNFSSKWTRAGGEHFTLLFTGRDANDSWNTVEGRFNVSNRDISLQEGQNPP</sequence>
<dbReference type="AlphaFoldDB" id="A0A4R1HC49"/>
<accession>A0A4R1HC49</accession>
<reference evidence="1 2" key="1">
    <citation type="submission" date="2019-03" db="EMBL/GenBank/DDBJ databases">
        <title>Genomic Encyclopedia of Type Strains, Phase IV (KMG-IV): sequencing the most valuable type-strain genomes for metagenomic binning, comparative biology and taxonomic classification.</title>
        <authorList>
            <person name="Goeker M."/>
        </authorList>
    </citation>
    <scope>NUCLEOTIDE SEQUENCE [LARGE SCALE GENOMIC DNA]</scope>
    <source>
        <strain evidence="1 2">DSM 19610</strain>
    </source>
</reference>
<evidence type="ECO:0000313" key="1">
    <source>
        <dbReference type="EMBL" id="TCK18181.1"/>
    </source>
</evidence>